<organism evidence="1 2">
    <name type="scientific">Geomonas terrae</name>
    <dbReference type="NCBI Taxonomy" id="2562681"/>
    <lineage>
        <taxon>Bacteria</taxon>
        <taxon>Pseudomonadati</taxon>
        <taxon>Thermodesulfobacteriota</taxon>
        <taxon>Desulfuromonadia</taxon>
        <taxon>Geobacterales</taxon>
        <taxon>Geobacteraceae</taxon>
        <taxon>Geomonas</taxon>
    </lineage>
</organism>
<dbReference type="AlphaFoldDB" id="A0A4S1CCG5"/>
<dbReference type="InterPro" id="IPR029063">
    <property type="entry name" value="SAM-dependent_MTases_sf"/>
</dbReference>
<dbReference type="SUPFAM" id="SSF53335">
    <property type="entry name" value="S-adenosyl-L-methionine-dependent methyltransferases"/>
    <property type="match status" value="1"/>
</dbReference>
<gene>
    <name evidence="1" type="ORF">E4633_12065</name>
</gene>
<evidence type="ECO:0000313" key="1">
    <source>
        <dbReference type="EMBL" id="TGU71077.1"/>
    </source>
</evidence>
<keyword evidence="2" id="KW-1185">Reference proteome</keyword>
<reference evidence="1 2" key="1">
    <citation type="submission" date="2019-04" db="EMBL/GenBank/DDBJ databases">
        <title>Geobacter oryzae sp. nov., ferric-reducing bacteria isolated from paddy soil.</title>
        <authorList>
            <person name="Xu Z."/>
            <person name="Masuda Y."/>
            <person name="Itoh H."/>
            <person name="Senoo K."/>
        </authorList>
    </citation>
    <scope>NUCLEOTIDE SEQUENCE [LARGE SCALE GENOMIC DNA]</scope>
    <source>
        <strain evidence="1 2">Red111</strain>
    </source>
</reference>
<dbReference type="PANTHER" id="PTHR35276">
    <property type="entry name" value="S-ADENOSYL-L-METHIONINE-DEPENDENT METHYLTRANSFERASES SUPERFAMILY PROTEIN"/>
    <property type="match status" value="1"/>
</dbReference>
<keyword evidence="1" id="KW-0489">Methyltransferase</keyword>
<dbReference type="Pfam" id="PF06962">
    <property type="entry name" value="rRNA_methylase"/>
    <property type="match status" value="1"/>
</dbReference>
<dbReference type="PANTHER" id="PTHR35276:SF1">
    <property type="entry name" value="TRNA (MNM(5)S(2)U34)-METHYLTRANSFERASE, CHLOROPLASTIC"/>
    <property type="match status" value="1"/>
</dbReference>
<name>A0A4S1CCG5_9BACT</name>
<keyword evidence="1" id="KW-0808">Transferase</keyword>
<dbReference type="Gene3D" id="3.40.50.150">
    <property type="entry name" value="Vaccinia Virus protein VP39"/>
    <property type="match status" value="1"/>
</dbReference>
<dbReference type="GO" id="GO:0032259">
    <property type="term" value="P:methylation"/>
    <property type="evidence" value="ECO:0007669"/>
    <property type="project" value="UniProtKB-KW"/>
</dbReference>
<dbReference type="Proteomes" id="UP000306416">
    <property type="component" value="Unassembled WGS sequence"/>
</dbReference>
<dbReference type="InterPro" id="IPR010719">
    <property type="entry name" value="MnmM_MeTrfase"/>
</dbReference>
<dbReference type="GO" id="GO:0008168">
    <property type="term" value="F:methyltransferase activity"/>
    <property type="evidence" value="ECO:0007669"/>
    <property type="project" value="UniProtKB-KW"/>
</dbReference>
<accession>A0A4S1CCG5</accession>
<proteinExistence type="predicted"/>
<evidence type="ECO:0000313" key="2">
    <source>
        <dbReference type="Proteomes" id="UP000306416"/>
    </source>
</evidence>
<sequence length="190" mass="20403">MKNETLRGAVPLSHYFLRERVRPGGLVVDATCGNGFDTLVLAQLVGASGTVWAFDVQPSAIAATRELLEREGCPDRVRLIEAGHERLGEFVPEGITAAVFNLGYLPGGDAALITDPANTVAALEQAAQLLAPGGIVTVAIYTGHAGGPEEAQAVENWAASLHPGRFNVWRHRQLNRPETAPYLVFVERIR</sequence>
<comment type="caution">
    <text evidence="1">The sequence shown here is derived from an EMBL/GenBank/DDBJ whole genome shotgun (WGS) entry which is preliminary data.</text>
</comment>
<protein>
    <submittedName>
        <fullName evidence="1">Methyltransferase domain-containing protein</fullName>
    </submittedName>
</protein>
<dbReference type="EMBL" id="SRSC01000003">
    <property type="protein sequence ID" value="TGU71077.1"/>
    <property type="molecule type" value="Genomic_DNA"/>
</dbReference>
<dbReference type="CDD" id="cd02440">
    <property type="entry name" value="AdoMet_MTases"/>
    <property type="match status" value="1"/>
</dbReference>